<dbReference type="SUPFAM" id="SSF101327">
    <property type="entry name" value="YgfB-like"/>
    <property type="match status" value="1"/>
</dbReference>
<organism evidence="1 2">
    <name type="scientific">Oxalobacter vibrioformis</name>
    <dbReference type="NCBI Taxonomy" id="933080"/>
    <lineage>
        <taxon>Bacteria</taxon>
        <taxon>Pseudomonadati</taxon>
        <taxon>Pseudomonadota</taxon>
        <taxon>Betaproteobacteria</taxon>
        <taxon>Burkholderiales</taxon>
        <taxon>Oxalobacteraceae</taxon>
        <taxon>Oxalobacter</taxon>
    </lineage>
</organism>
<dbReference type="Proteomes" id="UP001156215">
    <property type="component" value="Chromosome"/>
</dbReference>
<dbReference type="InterPro" id="IPR004027">
    <property type="entry name" value="SEC_C_motif"/>
</dbReference>
<dbReference type="Gene3D" id="3.10.450.50">
    <property type="match status" value="1"/>
</dbReference>
<gene>
    <name evidence="1" type="ORF">NB640_09885</name>
</gene>
<dbReference type="SUPFAM" id="SSF103642">
    <property type="entry name" value="Sec-C motif"/>
    <property type="match status" value="1"/>
</dbReference>
<dbReference type="InterPro" id="IPR011978">
    <property type="entry name" value="YgfB-like"/>
</dbReference>
<dbReference type="EMBL" id="CP098242">
    <property type="protein sequence ID" value="WAW11344.1"/>
    <property type="molecule type" value="Genomic_DNA"/>
</dbReference>
<dbReference type="Pfam" id="PF03695">
    <property type="entry name" value="UPF0149"/>
    <property type="match status" value="1"/>
</dbReference>
<evidence type="ECO:0000313" key="2">
    <source>
        <dbReference type="Proteomes" id="UP001156215"/>
    </source>
</evidence>
<accession>A0A9E9LYP5</accession>
<proteinExistence type="predicted"/>
<dbReference type="Gene3D" id="1.20.120.740">
    <property type="entry name" value="YgfB uncharacterised protein family UPF0149, PF03695"/>
    <property type="match status" value="1"/>
</dbReference>
<sequence length="232" mass="26278">MSNLSVTHPLSEEEFNRLSIFLTEIDPSAMNLEMLDGFFVALVCSPDLVLPSEYLPQILGESHAFDSMEEASDILGLIMRHWNAVVKDLARTLDEKSIYEPLLFEDETGFVSGNDWAAGFLHGVMLRPAGWHELISSEEKGGLVLPFMMLAHEHDPEPEMRSPEIPPEKREEVLEWMIGSVPHIYRYFEPHRRAGTRMPLRNKKAKTGRNELCPCGSGKKFKQCCSGQPTLH</sequence>
<evidence type="ECO:0000313" key="1">
    <source>
        <dbReference type="EMBL" id="WAW11344.1"/>
    </source>
</evidence>
<keyword evidence="2" id="KW-1185">Reference proteome</keyword>
<dbReference type="NCBIfam" id="TIGR02292">
    <property type="entry name" value="ygfB_yecA"/>
    <property type="match status" value="1"/>
</dbReference>
<reference evidence="1" key="1">
    <citation type="journal article" date="2022" name="Front. Microbiol.">
        <title>New perspectives on an old grouping: The genomic and phenotypic variability of Oxalobacter formigenes and the implications for calcium oxalate stone prevention.</title>
        <authorList>
            <person name="Chmiel J.A."/>
            <person name="Carr C."/>
            <person name="Stuivenberg G.A."/>
            <person name="Venema R."/>
            <person name="Chanyi R.M."/>
            <person name="Al K.F."/>
            <person name="Giguere D."/>
            <person name="Say H."/>
            <person name="Akouris P.P."/>
            <person name="Dominguez Romero S.A."/>
            <person name="Kwong A."/>
            <person name="Tai V."/>
            <person name="Koval S.F."/>
            <person name="Razvi H."/>
            <person name="Bjazevic J."/>
            <person name="Burton J.P."/>
        </authorList>
    </citation>
    <scope>NUCLEOTIDE SEQUENCE</scope>
    <source>
        <strain evidence="1">WoOx3</strain>
    </source>
</reference>
<protein>
    <submittedName>
        <fullName evidence="1">UPF0149 family protein</fullName>
    </submittedName>
</protein>
<dbReference type="AlphaFoldDB" id="A0A9E9LYP5"/>
<dbReference type="Pfam" id="PF02810">
    <property type="entry name" value="SEC-C"/>
    <property type="match status" value="1"/>
</dbReference>
<dbReference type="KEGG" id="ovb:NB640_09885"/>
<dbReference type="InterPro" id="IPR036255">
    <property type="entry name" value="YgfB-like_sf"/>
</dbReference>
<name>A0A9E9LYP5_9BURK</name>